<evidence type="ECO:0000313" key="2">
    <source>
        <dbReference type="Proteomes" id="UP000886998"/>
    </source>
</evidence>
<comment type="caution">
    <text evidence="1">The sequence shown here is derived from an EMBL/GenBank/DDBJ whole genome shotgun (WGS) entry which is preliminary data.</text>
</comment>
<dbReference type="EMBL" id="BMAV01021914">
    <property type="protein sequence ID" value="GFY76425.1"/>
    <property type="molecule type" value="Genomic_DNA"/>
</dbReference>
<organism evidence="1 2">
    <name type="scientific">Trichonephila inaurata madagascariensis</name>
    <dbReference type="NCBI Taxonomy" id="2747483"/>
    <lineage>
        <taxon>Eukaryota</taxon>
        <taxon>Metazoa</taxon>
        <taxon>Ecdysozoa</taxon>
        <taxon>Arthropoda</taxon>
        <taxon>Chelicerata</taxon>
        <taxon>Arachnida</taxon>
        <taxon>Araneae</taxon>
        <taxon>Araneomorphae</taxon>
        <taxon>Entelegynae</taxon>
        <taxon>Araneoidea</taxon>
        <taxon>Nephilidae</taxon>
        <taxon>Trichonephila</taxon>
        <taxon>Trichonephila inaurata</taxon>
    </lineage>
</organism>
<evidence type="ECO:0000313" key="1">
    <source>
        <dbReference type="EMBL" id="GFY76425.1"/>
    </source>
</evidence>
<gene>
    <name evidence="1" type="ORF">TNIN_384071</name>
</gene>
<dbReference type="AlphaFoldDB" id="A0A8X6YSU1"/>
<accession>A0A8X6YSU1</accession>
<keyword evidence="2" id="KW-1185">Reference proteome</keyword>
<dbReference type="Proteomes" id="UP000886998">
    <property type="component" value="Unassembled WGS sequence"/>
</dbReference>
<proteinExistence type="predicted"/>
<protein>
    <submittedName>
        <fullName evidence="1">Uncharacterized protein</fullName>
    </submittedName>
</protein>
<sequence length="76" mass="8156">MWNILRGSVSDISPHIGSLPQLRLPPKSSNGWGVKGFPPVGRISPYEGSLPQLRLPPKSSNGWGVKGFPPVGRISL</sequence>
<name>A0A8X6YSU1_9ARAC</name>
<reference evidence="1" key="1">
    <citation type="submission" date="2020-08" db="EMBL/GenBank/DDBJ databases">
        <title>Multicomponent nature underlies the extraordinary mechanical properties of spider dragline silk.</title>
        <authorList>
            <person name="Kono N."/>
            <person name="Nakamura H."/>
            <person name="Mori M."/>
            <person name="Yoshida Y."/>
            <person name="Ohtoshi R."/>
            <person name="Malay A.D."/>
            <person name="Moran D.A.P."/>
            <person name="Tomita M."/>
            <person name="Numata K."/>
            <person name="Arakawa K."/>
        </authorList>
    </citation>
    <scope>NUCLEOTIDE SEQUENCE</scope>
</reference>
<dbReference type="OrthoDB" id="6436988at2759"/>